<name>A0A2H1W0D3_SPOFR</name>
<evidence type="ECO:0000313" key="1">
    <source>
        <dbReference type="EMBL" id="SOQ46396.1"/>
    </source>
</evidence>
<accession>A0A2H1W0D3</accession>
<gene>
    <name evidence="1" type="ORF">SFRICE_022924</name>
</gene>
<sequence length="152" mass="16532">MLRHSRIPCGAFTNIQVHIHMTPRPETICGSQKELLRAGIGAALDVYDVCDGTAASCPATAPILQSIILYRYIGTGWVRGSIRLLLTKHYPIPTTALSLSPGNPLSYPQLRCTDSKQQFVDHTKTCSLRERASRCTAASCVATAPTVQAFMD</sequence>
<protein>
    <submittedName>
        <fullName evidence="1">SFRICE_022924</fullName>
    </submittedName>
</protein>
<proteinExistence type="predicted"/>
<dbReference type="EMBL" id="ODYU01005493">
    <property type="protein sequence ID" value="SOQ46396.1"/>
    <property type="molecule type" value="Genomic_DNA"/>
</dbReference>
<reference evidence="1" key="1">
    <citation type="submission" date="2016-07" db="EMBL/GenBank/DDBJ databases">
        <authorList>
            <person name="Bretaudeau A."/>
        </authorList>
    </citation>
    <scope>NUCLEOTIDE SEQUENCE</scope>
    <source>
        <strain evidence="1">Rice</strain>
        <tissue evidence="1">Whole body</tissue>
    </source>
</reference>
<organism evidence="1">
    <name type="scientific">Spodoptera frugiperda</name>
    <name type="common">Fall armyworm</name>
    <dbReference type="NCBI Taxonomy" id="7108"/>
    <lineage>
        <taxon>Eukaryota</taxon>
        <taxon>Metazoa</taxon>
        <taxon>Ecdysozoa</taxon>
        <taxon>Arthropoda</taxon>
        <taxon>Hexapoda</taxon>
        <taxon>Insecta</taxon>
        <taxon>Pterygota</taxon>
        <taxon>Neoptera</taxon>
        <taxon>Endopterygota</taxon>
        <taxon>Lepidoptera</taxon>
        <taxon>Glossata</taxon>
        <taxon>Ditrysia</taxon>
        <taxon>Noctuoidea</taxon>
        <taxon>Noctuidae</taxon>
        <taxon>Amphipyrinae</taxon>
        <taxon>Spodoptera</taxon>
    </lineage>
</organism>
<dbReference type="AlphaFoldDB" id="A0A2H1W0D3"/>